<evidence type="ECO:0000313" key="2">
    <source>
        <dbReference type="Proteomes" id="UP001150581"/>
    </source>
</evidence>
<evidence type="ECO:0000313" key="1">
    <source>
        <dbReference type="EMBL" id="KAJ1898521.1"/>
    </source>
</evidence>
<dbReference type="Proteomes" id="UP001150581">
    <property type="component" value="Unassembled WGS sequence"/>
</dbReference>
<protein>
    <submittedName>
        <fullName evidence="1">Uncharacterized protein</fullName>
    </submittedName>
</protein>
<sequence length="332" mass="36884">MSSIILDHNDLTTTDNGQALAQRRETRHQYRSLLSDATTRQKEYLAGDGTLLLEDLARANQLFDGVKSTAEGILDSRFLILSADISAQRAHQLRIDSAAFDPLEFIDQVRMVLYPGGAGAGTGAGAGAGAGESEEQPGDWAKVGTLAMRFGRMPPRFSCLYGPLMTEKKVRKRIEVSRKKNTQREGPVHEAQIDTMGESDVKKQENQTTKLVQKVHRLLTKVGPINLFQFVINPHSFSQSVENIFYVSFLIRDGKAYIDDQTGQPMIEACEPPQHADYEMGLTRKQLIFSLDQNTWTEIIDVYGITESTIPMRPSNVGADGLTQMSSQVPRH</sequence>
<proteinExistence type="predicted"/>
<dbReference type="EMBL" id="JANBPG010000232">
    <property type="protein sequence ID" value="KAJ1898521.1"/>
    <property type="molecule type" value="Genomic_DNA"/>
</dbReference>
<keyword evidence="2" id="KW-1185">Reference proteome</keyword>
<organism evidence="1 2">
    <name type="scientific">Kickxella alabastrina</name>
    <dbReference type="NCBI Taxonomy" id="61397"/>
    <lineage>
        <taxon>Eukaryota</taxon>
        <taxon>Fungi</taxon>
        <taxon>Fungi incertae sedis</taxon>
        <taxon>Zoopagomycota</taxon>
        <taxon>Kickxellomycotina</taxon>
        <taxon>Kickxellomycetes</taxon>
        <taxon>Kickxellales</taxon>
        <taxon>Kickxellaceae</taxon>
        <taxon>Kickxella</taxon>
    </lineage>
</organism>
<gene>
    <name evidence="1" type="ORF">LPJ66_002695</name>
</gene>
<comment type="caution">
    <text evidence="1">The sequence shown here is derived from an EMBL/GenBank/DDBJ whole genome shotgun (WGS) entry which is preliminary data.</text>
</comment>
<reference evidence="1" key="1">
    <citation type="submission" date="2022-07" db="EMBL/GenBank/DDBJ databases">
        <title>Phylogenomic reconstructions and comparative analyses of Kickxellomycotina fungi.</title>
        <authorList>
            <person name="Reynolds N.K."/>
            <person name="Stajich J.E."/>
            <person name="Barry K."/>
            <person name="Grigoriev I.V."/>
            <person name="Crous P."/>
            <person name="Smith M.E."/>
        </authorList>
    </citation>
    <scope>NUCLEOTIDE SEQUENCE</scope>
    <source>
        <strain evidence="1">Benny 63K</strain>
    </source>
</reference>
<accession>A0ACC1IPQ4</accession>
<name>A0ACC1IPQ4_9FUNG</name>